<dbReference type="Proteomes" id="UP001151529">
    <property type="component" value="Chromosome 5"/>
</dbReference>
<evidence type="ECO:0000313" key="2">
    <source>
        <dbReference type="Proteomes" id="UP001151529"/>
    </source>
</evidence>
<comment type="caution">
    <text evidence="1">The sequence shown here is derived from an EMBL/GenBank/DDBJ whole genome shotgun (WGS) entry which is preliminary data.</text>
</comment>
<dbReference type="AlphaFoldDB" id="A0A9Q0ZJ02"/>
<proteinExistence type="predicted"/>
<protein>
    <submittedName>
        <fullName evidence="1">Uncharacterized protein</fullName>
    </submittedName>
</protein>
<accession>A0A9Q0ZJ02</accession>
<reference evidence="1" key="1">
    <citation type="submission" date="2022-11" db="EMBL/GenBank/DDBJ databases">
        <authorList>
            <person name="Hyden B.L."/>
            <person name="Feng K."/>
            <person name="Yates T."/>
            <person name="Jawdy S."/>
            <person name="Smart L.B."/>
            <person name="Muchero W."/>
        </authorList>
    </citation>
    <scope>NUCLEOTIDE SEQUENCE</scope>
    <source>
        <tissue evidence="1">Shoot tip</tissue>
    </source>
</reference>
<keyword evidence="2" id="KW-1185">Reference proteome</keyword>
<reference evidence="1" key="2">
    <citation type="journal article" date="2023" name="Int. J. Mol. Sci.">
        <title>De Novo Assembly and Annotation of 11 Diverse Shrub Willow (Salix) Genomes Reveals Novel Gene Organization in Sex-Linked Regions.</title>
        <authorList>
            <person name="Hyden B."/>
            <person name="Feng K."/>
            <person name="Yates T.B."/>
            <person name="Jawdy S."/>
            <person name="Cereghino C."/>
            <person name="Smart L.B."/>
            <person name="Muchero W."/>
        </authorList>
    </citation>
    <scope>NUCLEOTIDE SEQUENCE [LARGE SCALE GENOMIC DNA]</scope>
    <source>
        <tissue evidence="1">Shoot tip</tissue>
    </source>
</reference>
<gene>
    <name evidence="1" type="ORF">OIU85_018378</name>
</gene>
<evidence type="ECO:0000313" key="1">
    <source>
        <dbReference type="EMBL" id="KAJ6736168.1"/>
    </source>
</evidence>
<sequence length="49" mass="5392">VAMLDFGRPNYPVCSYAYCKHPGLMDLMSLTETAVLEGIAPDFQKLDAV</sequence>
<organism evidence="1 2">
    <name type="scientific">Salix viminalis</name>
    <name type="common">Common osier</name>
    <name type="synonym">Basket willow</name>
    <dbReference type="NCBI Taxonomy" id="40686"/>
    <lineage>
        <taxon>Eukaryota</taxon>
        <taxon>Viridiplantae</taxon>
        <taxon>Streptophyta</taxon>
        <taxon>Embryophyta</taxon>
        <taxon>Tracheophyta</taxon>
        <taxon>Spermatophyta</taxon>
        <taxon>Magnoliopsida</taxon>
        <taxon>eudicotyledons</taxon>
        <taxon>Gunneridae</taxon>
        <taxon>Pentapetalae</taxon>
        <taxon>rosids</taxon>
        <taxon>fabids</taxon>
        <taxon>Malpighiales</taxon>
        <taxon>Salicaceae</taxon>
        <taxon>Saliceae</taxon>
        <taxon>Salix</taxon>
    </lineage>
</organism>
<feature type="non-terminal residue" evidence="1">
    <location>
        <position position="1"/>
    </location>
</feature>
<dbReference type="EMBL" id="JAPFFL010000003">
    <property type="protein sequence ID" value="KAJ6736168.1"/>
    <property type="molecule type" value="Genomic_DNA"/>
</dbReference>
<name>A0A9Q0ZJ02_SALVM</name>